<evidence type="ECO:0000313" key="1">
    <source>
        <dbReference type="EMBL" id="VDP33442.1"/>
    </source>
</evidence>
<sequence>MKQLYHTTKKLVGEYSKPERPVKDEEDKPITEIEEQGNIRIKHCEEILNRPAPLNSPDIEAVYTDLPIDVIPPTIEEINCGHHTNQQWEIGWI</sequence>
<protein>
    <submittedName>
        <fullName evidence="1">Uncharacterized protein</fullName>
    </submittedName>
</protein>
<dbReference type="AlphaFoldDB" id="A0A183MV46"/>
<organism evidence="1 2">
    <name type="scientific">Schistosoma margrebowiei</name>
    <dbReference type="NCBI Taxonomy" id="48269"/>
    <lineage>
        <taxon>Eukaryota</taxon>
        <taxon>Metazoa</taxon>
        <taxon>Spiralia</taxon>
        <taxon>Lophotrochozoa</taxon>
        <taxon>Platyhelminthes</taxon>
        <taxon>Trematoda</taxon>
        <taxon>Digenea</taxon>
        <taxon>Strigeidida</taxon>
        <taxon>Schistosomatoidea</taxon>
        <taxon>Schistosomatidae</taxon>
        <taxon>Schistosoma</taxon>
    </lineage>
</organism>
<gene>
    <name evidence="1" type="ORF">SMRZ_LOCUS19921</name>
</gene>
<name>A0A183MV46_9TREM</name>
<dbReference type="Proteomes" id="UP000277204">
    <property type="component" value="Unassembled WGS sequence"/>
</dbReference>
<keyword evidence="2" id="KW-1185">Reference proteome</keyword>
<reference evidence="1 2" key="1">
    <citation type="submission" date="2018-11" db="EMBL/GenBank/DDBJ databases">
        <authorList>
            <consortium name="Pathogen Informatics"/>
        </authorList>
    </citation>
    <scope>NUCLEOTIDE SEQUENCE [LARGE SCALE GENOMIC DNA]</scope>
    <source>
        <strain evidence="1 2">Zambia</strain>
    </source>
</reference>
<accession>A0A183MV46</accession>
<proteinExistence type="predicted"/>
<dbReference type="EMBL" id="UZAI01018119">
    <property type="protein sequence ID" value="VDP33442.1"/>
    <property type="molecule type" value="Genomic_DNA"/>
</dbReference>
<evidence type="ECO:0000313" key="2">
    <source>
        <dbReference type="Proteomes" id="UP000277204"/>
    </source>
</evidence>